<evidence type="ECO:0000313" key="4">
    <source>
        <dbReference type="Proteomes" id="UP000244910"/>
    </source>
</evidence>
<dbReference type="AlphaFoldDB" id="A0A2U8DRC2"/>
<dbReference type="OrthoDB" id="2931061at2"/>
<accession>A0A2U8DRC2</accession>
<dbReference type="Pfam" id="PF20014">
    <property type="entry name" value="GAP1-M"/>
    <property type="match status" value="1"/>
</dbReference>
<protein>
    <submittedName>
        <fullName evidence="3">Uncharacterized protein</fullName>
    </submittedName>
</protein>
<evidence type="ECO:0000259" key="1">
    <source>
        <dbReference type="Pfam" id="PF20013"/>
    </source>
</evidence>
<reference evidence="4" key="1">
    <citation type="submission" date="2017-04" db="EMBL/GenBank/DDBJ databases">
        <authorList>
            <person name="Song Y."/>
            <person name="Cho B.-K."/>
        </authorList>
    </citation>
    <scope>NUCLEOTIDE SEQUENCE [LARGE SCALE GENOMIC DNA]</scope>
    <source>
        <strain evidence="4">SL1</strain>
    </source>
</reference>
<dbReference type="RefSeq" id="WP_032079599.1">
    <property type="nucleotide sequence ID" value="NZ_CP020953.1"/>
</dbReference>
<feature type="domain" description="GTPase-associated protein 1 N-terminal" evidence="1">
    <location>
        <begin position="1"/>
        <end position="138"/>
    </location>
</feature>
<sequence>MIEQHFYTRDRRGIFSKTPGYDTVAKSVNLQDKFIINTLHDLCFYEAPASLAGEEDLSKYPKALFCVNTEEGSMVIGESAFVGRDYTGERNRYFTHNYIIPEEEKDDYIKNPEKIIYSEGFINNYDINEGHVIPEVKEIRKAEFLSGTSSIEEMYSKASINEEIFVNIIKASFHAAQYGKKIYVVLDCENNYIEYISREILRYLYRVLPFPVRRRIGFITYMKVPKNKNFINIIFLCKGSIKRINTELKAGYIFDIPSKEFYIEGIDSSKHIFIDFVMNNVENEAVLNDFFNKVDNNNLEEALNLYKYDDIFSGNNRNTITTKKTDETVNKYGKRQYNNFKENDKLNKNKFLKIIKFFIDKIKNMFKNE</sequence>
<name>A0A2U8DRC2_9CLOT</name>
<gene>
    <name evidence="3" type="ORF">B9W14_12575</name>
</gene>
<dbReference type="KEGG" id="cdrk:B9W14_12575"/>
<evidence type="ECO:0000313" key="3">
    <source>
        <dbReference type="EMBL" id="AWI05303.1"/>
    </source>
</evidence>
<feature type="domain" description="GTPase-associated protein 1 middle" evidence="2">
    <location>
        <begin position="157"/>
        <end position="257"/>
    </location>
</feature>
<dbReference type="InterPro" id="IPR045402">
    <property type="entry name" value="GAP1-N2"/>
</dbReference>
<evidence type="ECO:0000259" key="2">
    <source>
        <dbReference type="Pfam" id="PF20014"/>
    </source>
</evidence>
<dbReference type="Pfam" id="PF20013">
    <property type="entry name" value="GAP1-N2"/>
    <property type="match status" value="1"/>
</dbReference>
<keyword evidence="4" id="KW-1185">Reference proteome</keyword>
<dbReference type="Proteomes" id="UP000244910">
    <property type="component" value="Chromosome"/>
</dbReference>
<dbReference type="EMBL" id="CP020953">
    <property type="protein sequence ID" value="AWI05303.1"/>
    <property type="molecule type" value="Genomic_DNA"/>
</dbReference>
<organism evidence="3 4">
    <name type="scientific">Clostridium drakei</name>
    <dbReference type="NCBI Taxonomy" id="332101"/>
    <lineage>
        <taxon>Bacteria</taxon>
        <taxon>Bacillati</taxon>
        <taxon>Bacillota</taxon>
        <taxon>Clostridia</taxon>
        <taxon>Eubacteriales</taxon>
        <taxon>Clostridiaceae</taxon>
        <taxon>Clostridium</taxon>
    </lineage>
</organism>
<proteinExistence type="predicted"/>
<dbReference type="InterPro" id="IPR045401">
    <property type="entry name" value="GAP1-M"/>
</dbReference>